<evidence type="ECO:0000256" key="1">
    <source>
        <dbReference type="ARBA" id="ARBA00022801"/>
    </source>
</evidence>
<proteinExistence type="predicted"/>
<evidence type="ECO:0000259" key="2">
    <source>
        <dbReference type="PROSITE" id="PS51462"/>
    </source>
</evidence>
<dbReference type="PRINTS" id="PR00502">
    <property type="entry name" value="NUDIXFAMILY"/>
</dbReference>
<dbReference type="RefSeq" id="WP_053082249.1">
    <property type="nucleotide sequence ID" value="NZ_LWHQ01000008.1"/>
</dbReference>
<dbReference type="PROSITE" id="PS51462">
    <property type="entry name" value="NUDIX"/>
    <property type="match status" value="1"/>
</dbReference>
<dbReference type="InterPro" id="IPR020476">
    <property type="entry name" value="Nudix_hydrolase"/>
</dbReference>
<dbReference type="InterPro" id="IPR000086">
    <property type="entry name" value="NUDIX_hydrolase_dom"/>
</dbReference>
<dbReference type="SUPFAM" id="SSF55811">
    <property type="entry name" value="Nudix"/>
    <property type="match status" value="1"/>
</dbReference>
<keyword evidence="1" id="KW-0378">Hydrolase</keyword>
<dbReference type="EMBL" id="LWHQ01000008">
    <property type="protein sequence ID" value="OAS26869.1"/>
    <property type="molecule type" value="Genomic_DNA"/>
</dbReference>
<comment type="caution">
    <text evidence="3">The sequence shown here is derived from an EMBL/GenBank/DDBJ whole genome shotgun (WGS) entry which is preliminary data.</text>
</comment>
<organism evidence="3 4">
    <name type="scientific">Methylobacterium platani</name>
    <dbReference type="NCBI Taxonomy" id="427683"/>
    <lineage>
        <taxon>Bacteria</taxon>
        <taxon>Pseudomonadati</taxon>
        <taxon>Pseudomonadota</taxon>
        <taxon>Alphaproteobacteria</taxon>
        <taxon>Hyphomicrobiales</taxon>
        <taxon>Methylobacteriaceae</taxon>
        <taxon>Methylobacterium</taxon>
    </lineage>
</organism>
<name>A0A179SHE3_9HYPH</name>
<reference evidence="3 4" key="1">
    <citation type="submission" date="2016-04" db="EMBL/GenBank/DDBJ databases">
        <authorList>
            <person name="Evans L.H."/>
            <person name="Alamgir A."/>
            <person name="Owens N."/>
            <person name="Weber N.D."/>
            <person name="Virtaneva K."/>
            <person name="Barbian K."/>
            <person name="Babar A."/>
            <person name="Rosenke K."/>
        </authorList>
    </citation>
    <scope>NUCLEOTIDE SEQUENCE [LARGE SCALE GENOMIC DNA]</scope>
    <source>
        <strain evidence="3 4">PMB02</strain>
    </source>
</reference>
<dbReference type="InterPro" id="IPR015797">
    <property type="entry name" value="NUDIX_hydrolase-like_dom_sf"/>
</dbReference>
<dbReference type="AlphaFoldDB" id="A0A179SHE3"/>
<protein>
    <recommendedName>
        <fullName evidence="2">Nudix hydrolase domain-containing protein</fullName>
    </recommendedName>
</protein>
<dbReference type="GO" id="GO:0016787">
    <property type="term" value="F:hydrolase activity"/>
    <property type="evidence" value="ECO:0007669"/>
    <property type="project" value="UniProtKB-KW"/>
</dbReference>
<dbReference type="Pfam" id="PF00293">
    <property type="entry name" value="NUDIX"/>
    <property type="match status" value="1"/>
</dbReference>
<evidence type="ECO:0000313" key="4">
    <source>
        <dbReference type="Proteomes" id="UP000078316"/>
    </source>
</evidence>
<dbReference type="Gene3D" id="3.90.79.10">
    <property type="entry name" value="Nucleoside Triphosphate Pyrophosphohydrolase"/>
    <property type="match status" value="1"/>
</dbReference>
<sequence length="194" mass="21384">MQAYLALSDGDGDFVVAQKQEFCSFWDGMIRDRQLVNQAGQWCFPGGKVEPGENAITAALREFQQETGIETGGWAPRCSIAFDYKSDTNNVVFSLVHCTIPSSQTISVTGINRLIEKNISGSQGRPTGALVTDWELQRTIMVPRKILPNILGVRVAVGDEAKRAIAKLRPNDHSQAIDWYGWMAEALNKNAPQS</sequence>
<evidence type="ECO:0000313" key="3">
    <source>
        <dbReference type="EMBL" id="OAS26869.1"/>
    </source>
</evidence>
<dbReference type="OrthoDB" id="9761969at2"/>
<gene>
    <name evidence="3" type="ORF">A5481_03950</name>
</gene>
<feature type="domain" description="Nudix hydrolase" evidence="2">
    <location>
        <begin position="1"/>
        <end position="191"/>
    </location>
</feature>
<accession>A0A179SHE3</accession>
<dbReference type="Proteomes" id="UP000078316">
    <property type="component" value="Unassembled WGS sequence"/>
</dbReference>